<feature type="transmembrane region" description="Helical" evidence="9">
    <location>
        <begin position="368"/>
        <end position="389"/>
    </location>
</feature>
<dbReference type="SUPFAM" id="SSF161093">
    <property type="entry name" value="MgtE membrane domain-like"/>
    <property type="match status" value="1"/>
</dbReference>
<dbReference type="InterPro" id="IPR006669">
    <property type="entry name" value="MgtE_transporter"/>
</dbReference>
<dbReference type="SUPFAM" id="SSF158791">
    <property type="entry name" value="MgtE N-terminal domain-like"/>
    <property type="match status" value="1"/>
</dbReference>
<dbReference type="SUPFAM" id="SSF54631">
    <property type="entry name" value="CBS-domain pair"/>
    <property type="match status" value="1"/>
</dbReference>
<dbReference type="OrthoDB" id="9790355at2"/>
<dbReference type="InterPro" id="IPR038076">
    <property type="entry name" value="MgtE_N_sf"/>
</dbReference>
<dbReference type="Gene3D" id="1.25.60.10">
    <property type="entry name" value="MgtE N-terminal domain-like"/>
    <property type="match status" value="1"/>
</dbReference>
<sequence>MTKNTDENVIEERIHTVEELLNRNEDLKIKEFIEEMHPADIAEVLFELNDEDQVKFFSILSWEQAGKVLEEVNSETFLEFLGILRREHKILLLEQIAQDDMVDLIAELSEEKRKEIISLLNLEDAKSVRELLVYDEDTAGGIMTKEFISVRKDITIYQAIEDLREMAKDAETIYYVYVVDKNKRLVGVLSLRELIISRPNNIVEDIMHENVISVNLKTDQEDVARAVSKYDLLAIPVVDDNNRIMGIITVDDIIDVIEEEATEDIYRFAGASEVEDLEHYNISERIFASVKSRLPWLIITVFGGLLSAQVIGGFQEVLNKNTVLALFMPLLAGMGGNVGTQSSTLTVRGIAMGDIQGKEVLRTLFQEVCIGFLVGLCCSIIVAIVSLFFIQGEIILSFVVGISMWANMITAATIGTLVPIIFKKIGVDPAVASAPFITTTIDITGLSIYFTLTTILLSRLVY</sequence>
<keyword evidence="3 9" id="KW-0813">Transport</keyword>
<dbReference type="InterPro" id="IPR006668">
    <property type="entry name" value="Mg_transptr_MgtE_intracell_dom"/>
</dbReference>
<dbReference type="RefSeq" id="WP_079493121.1">
    <property type="nucleotide sequence ID" value="NZ_FUZT01000008.1"/>
</dbReference>
<keyword evidence="9" id="KW-1003">Cell membrane</keyword>
<dbReference type="Proteomes" id="UP000190285">
    <property type="component" value="Unassembled WGS sequence"/>
</dbReference>
<comment type="similarity">
    <text evidence="2 9">Belongs to the SLC41A transporter family.</text>
</comment>
<keyword evidence="6 9" id="KW-1133">Transmembrane helix</keyword>
<dbReference type="InterPro" id="IPR000644">
    <property type="entry name" value="CBS_dom"/>
</dbReference>
<comment type="function">
    <text evidence="9">Acts as a magnesium transporter.</text>
</comment>
<comment type="subcellular location">
    <subcellularLocation>
        <location evidence="9">Cell membrane</location>
        <topology evidence="9">Multi-pass membrane protein</topology>
    </subcellularLocation>
    <subcellularLocation>
        <location evidence="1">Membrane</location>
        <topology evidence="1">Multi-pass membrane protein</topology>
    </subcellularLocation>
</comment>
<dbReference type="InterPro" id="IPR036739">
    <property type="entry name" value="SLC41_membr_dom_sf"/>
</dbReference>
<keyword evidence="4 9" id="KW-0812">Transmembrane</keyword>
<dbReference type="PANTHER" id="PTHR43773:SF1">
    <property type="entry name" value="MAGNESIUM TRANSPORTER MGTE"/>
    <property type="match status" value="1"/>
</dbReference>
<dbReference type="NCBIfam" id="TIGR00400">
    <property type="entry name" value="mgtE"/>
    <property type="match status" value="1"/>
</dbReference>
<reference evidence="11 12" key="1">
    <citation type="submission" date="2017-02" db="EMBL/GenBank/DDBJ databases">
        <authorList>
            <person name="Peterson S.W."/>
        </authorList>
    </citation>
    <scope>NUCLEOTIDE SEQUENCE [LARGE SCALE GENOMIC DNA]</scope>
    <source>
        <strain evidence="11 12">M1</strain>
    </source>
</reference>
<evidence type="ECO:0000256" key="7">
    <source>
        <dbReference type="ARBA" id="ARBA00023136"/>
    </source>
</evidence>
<accession>A0A1T5LVE3</accession>
<keyword evidence="9" id="KW-0479">Metal-binding</keyword>
<keyword evidence="12" id="KW-1185">Reference proteome</keyword>
<dbReference type="Gene3D" id="3.10.580.10">
    <property type="entry name" value="CBS-domain"/>
    <property type="match status" value="1"/>
</dbReference>
<evidence type="ECO:0000256" key="6">
    <source>
        <dbReference type="ARBA" id="ARBA00022989"/>
    </source>
</evidence>
<evidence type="ECO:0000256" key="9">
    <source>
        <dbReference type="RuleBase" id="RU362011"/>
    </source>
</evidence>
<dbReference type="EMBL" id="FUZT01000008">
    <property type="protein sequence ID" value="SKC79548.1"/>
    <property type="molecule type" value="Genomic_DNA"/>
</dbReference>
<comment type="subunit">
    <text evidence="9">Homodimer.</text>
</comment>
<dbReference type="Pfam" id="PF01769">
    <property type="entry name" value="MgtE"/>
    <property type="match status" value="1"/>
</dbReference>
<dbReference type="InterPro" id="IPR006667">
    <property type="entry name" value="SLC41_membr_dom"/>
</dbReference>
<feature type="domain" description="CBS" evidence="10">
    <location>
        <begin position="143"/>
        <end position="206"/>
    </location>
</feature>
<evidence type="ECO:0000256" key="4">
    <source>
        <dbReference type="ARBA" id="ARBA00022692"/>
    </source>
</evidence>
<evidence type="ECO:0000259" key="10">
    <source>
        <dbReference type="PROSITE" id="PS51371"/>
    </source>
</evidence>
<feature type="domain" description="CBS" evidence="10">
    <location>
        <begin position="207"/>
        <end position="263"/>
    </location>
</feature>
<evidence type="ECO:0000313" key="12">
    <source>
        <dbReference type="Proteomes" id="UP000190285"/>
    </source>
</evidence>
<dbReference type="PROSITE" id="PS51371">
    <property type="entry name" value="CBS"/>
    <property type="match status" value="2"/>
</dbReference>
<dbReference type="GO" id="GO:0005886">
    <property type="term" value="C:plasma membrane"/>
    <property type="evidence" value="ECO:0007669"/>
    <property type="project" value="UniProtKB-SubCell"/>
</dbReference>
<keyword evidence="8" id="KW-0129">CBS domain</keyword>
<evidence type="ECO:0000256" key="2">
    <source>
        <dbReference type="ARBA" id="ARBA00009749"/>
    </source>
</evidence>
<keyword evidence="7 9" id="KW-0472">Membrane</keyword>
<dbReference type="Pfam" id="PF03448">
    <property type="entry name" value="MgtE_N"/>
    <property type="match status" value="1"/>
</dbReference>
<proteinExistence type="inferred from homology"/>
<dbReference type="CDD" id="cd04606">
    <property type="entry name" value="CBS_pair_Mg_transporter"/>
    <property type="match status" value="1"/>
</dbReference>
<feature type="transmembrane region" description="Helical" evidence="9">
    <location>
        <begin position="434"/>
        <end position="457"/>
    </location>
</feature>
<dbReference type="InterPro" id="IPR046342">
    <property type="entry name" value="CBS_dom_sf"/>
</dbReference>
<dbReference type="GO" id="GO:0015095">
    <property type="term" value="F:magnesium ion transmembrane transporter activity"/>
    <property type="evidence" value="ECO:0007669"/>
    <property type="project" value="UniProtKB-UniRule"/>
</dbReference>
<dbReference type="SMART" id="SM00924">
    <property type="entry name" value="MgtE_N"/>
    <property type="match status" value="1"/>
</dbReference>
<feature type="transmembrane region" description="Helical" evidence="9">
    <location>
        <begin position="294"/>
        <end position="314"/>
    </location>
</feature>
<organism evidence="11 12">
    <name type="scientific">Maledivibacter halophilus</name>
    <dbReference type="NCBI Taxonomy" id="36842"/>
    <lineage>
        <taxon>Bacteria</taxon>
        <taxon>Bacillati</taxon>
        <taxon>Bacillota</taxon>
        <taxon>Clostridia</taxon>
        <taxon>Peptostreptococcales</taxon>
        <taxon>Caminicellaceae</taxon>
        <taxon>Maledivibacter</taxon>
    </lineage>
</organism>
<protein>
    <recommendedName>
        <fullName evidence="9">Magnesium transporter MgtE</fullName>
    </recommendedName>
</protein>
<evidence type="ECO:0000313" key="11">
    <source>
        <dbReference type="EMBL" id="SKC79548.1"/>
    </source>
</evidence>
<feature type="transmembrane region" description="Helical" evidence="9">
    <location>
        <begin position="326"/>
        <end position="347"/>
    </location>
</feature>
<evidence type="ECO:0000256" key="1">
    <source>
        <dbReference type="ARBA" id="ARBA00004141"/>
    </source>
</evidence>
<dbReference type="Pfam" id="PF00571">
    <property type="entry name" value="CBS"/>
    <property type="match status" value="2"/>
</dbReference>
<name>A0A1T5LVE3_9FIRM</name>
<dbReference type="PANTHER" id="PTHR43773">
    <property type="entry name" value="MAGNESIUM TRANSPORTER MGTE"/>
    <property type="match status" value="1"/>
</dbReference>
<gene>
    <name evidence="11" type="ORF">SAMN02194393_03322</name>
</gene>
<evidence type="ECO:0000256" key="8">
    <source>
        <dbReference type="PROSITE-ProRule" id="PRU00703"/>
    </source>
</evidence>
<dbReference type="AlphaFoldDB" id="A0A1T5LVE3"/>
<dbReference type="SMART" id="SM00116">
    <property type="entry name" value="CBS"/>
    <property type="match status" value="2"/>
</dbReference>
<dbReference type="Gene3D" id="1.10.357.20">
    <property type="entry name" value="SLC41 divalent cation transporters, integral membrane domain"/>
    <property type="match status" value="1"/>
</dbReference>
<evidence type="ECO:0000256" key="3">
    <source>
        <dbReference type="ARBA" id="ARBA00022448"/>
    </source>
</evidence>
<dbReference type="GO" id="GO:0046872">
    <property type="term" value="F:metal ion binding"/>
    <property type="evidence" value="ECO:0007669"/>
    <property type="project" value="UniProtKB-KW"/>
</dbReference>
<evidence type="ECO:0000256" key="5">
    <source>
        <dbReference type="ARBA" id="ARBA00022842"/>
    </source>
</evidence>
<dbReference type="STRING" id="36842.SAMN02194393_03322"/>
<feature type="transmembrane region" description="Helical" evidence="9">
    <location>
        <begin position="395"/>
        <end position="422"/>
    </location>
</feature>
<keyword evidence="5 9" id="KW-0460">Magnesium</keyword>